<dbReference type="InterPro" id="IPR058698">
    <property type="entry name" value="CUB_metazoa"/>
</dbReference>
<name>A0A8J2RYC0_9CRUS</name>
<evidence type="ECO:0000256" key="3">
    <source>
        <dbReference type="SAM" id="MobiDB-lite"/>
    </source>
</evidence>
<evidence type="ECO:0000313" key="7">
    <source>
        <dbReference type="Proteomes" id="UP000789390"/>
    </source>
</evidence>
<sequence length="1060" mass="117558">MKFALIFLMAFVALSQQFYLQRPNVPMVWLSPHPARHFFNNYRPIVVFNEDLNRDSEDSQNNTDDGEQDEYPDVQSRIKSNRPSLFDNQQPQSGRFLAGNFGNPPGYNFNGYYQNNNNPFLRTYTTTTTSTTTTISLSTSTSTSITTSLTTSTSTVIIPNTATLSLTSVVRCVPAFQLPAAGAPSCGRKKREIDDSEDPEEYHHFAISPSETFKFMPTALPSETRELFLPAQQLKSSKNEVIHNVEELLHHIYGDGNADLDYNYSNNNSFTVHIHFDFIHYDNFHHICIFKFDCHKHICHRCAMTSQLASVHRHPILILFFVFWLTFAGSQSICDGSSVESFVSADDGQHNNQTTMEDRKLKGSQKYWRWAYRKVNQIEKLELPRTSVQDDERWMQNFDVPRLHSILDSYLKSVKKTKWMEKIGKSLQSKLLRSILSNTIKRHSSSIKGGPVDDGMIQPRMDISFWNLVPCYSIHTEPGLCLSTAICSAIGGTPSGSCMHRMSITKTCCIINKILTTCSANVVANNTYWQSPLFGVDSGSVCVMALHLNTGVIRQNLQSICQVRLDFDMFSIAQPNMASFCSTDVFRVIGSLNTVPNTHCLTECSTTNGGLAFSLSRVATADVTSSSGGSGVTLAIDQCANDFLFFLGGFDVLGNFNDRFCGNRLNPTPGSAISTPICSKFKPFEIRYVTDGAETGDGSNNGFCLNFMKFALIFLMAFVALSQQFYLQRPNVPMVWLSPHPARHFFNNYRPIVVFNEDLNRDSEDNHNNTDDGEQDEYPDVQSRIKSNRPSLFDNQQPQSGRFLAGSFGNTNGFNYNAFQNSNPFLRTFTTTTTSTTTTISLSTSTSTSITTSLTTSTSTVIIPNTATLSLTSVVRCVPAFQLPAVPPSCGRKKRGIDDSEDSEEHRHFAISPSETFKFMPTALPSETRELALPAQQLTSSKDEVIHNVEVSTLDKQREKRFFLLNRNYYTTSTVTATSTSIITIPTTTVSQSISTLTAFATATSTTFVFSNSTVTNTVNLINPAPTAQCAAVADPAAVPPVVQCVACLPVGFVVCAAAG</sequence>
<feature type="compositionally biased region" description="Basic and acidic residues" evidence="3">
    <location>
        <begin position="760"/>
        <end position="770"/>
    </location>
</feature>
<organism evidence="6 7">
    <name type="scientific">Daphnia galeata</name>
    <dbReference type="NCBI Taxonomy" id="27404"/>
    <lineage>
        <taxon>Eukaryota</taxon>
        <taxon>Metazoa</taxon>
        <taxon>Ecdysozoa</taxon>
        <taxon>Arthropoda</taxon>
        <taxon>Crustacea</taxon>
        <taxon>Branchiopoda</taxon>
        <taxon>Diplostraca</taxon>
        <taxon>Cladocera</taxon>
        <taxon>Anomopoda</taxon>
        <taxon>Daphniidae</taxon>
        <taxon>Daphnia</taxon>
    </lineage>
</organism>
<feature type="domain" description="CUB" evidence="5">
    <location>
        <begin position="561"/>
        <end position="710"/>
    </location>
</feature>
<dbReference type="Proteomes" id="UP000789390">
    <property type="component" value="Unassembled WGS sequence"/>
</dbReference>
<evidence type="ECO:0000256" key="2">
    <source>
        <dbReference type="PROSITE-ProRule" id="PRU00059"/>
    </source>
</evidence>
<feature type="signal peptide" evidence="4">
    <location>
        <begin position="1"/>
        <end position="15"/>
    </location>
</feature>
<dbReference type="EMBL" id="CAKKLH010000290">
    <property type="protein sequence ID" value="CAH0109068.1"/>
    <property type="molecule type" value="Genomic_DNA"/>
</dbReference>
<dbReference type="PANTHER" id="PTHR33236">
    <property type="entry name" value="INTRAFLAGELLAR TRANSPORT PROTEIN 122 FAMILY PROTEIN-RELATED"/>
    <property type="match status" value="1"/>
</dbReference>
<dbReference type="PROSITE" id="PS01180">
    <property type="entry name" value="CUB"/>
    <property type="match status" value="1"/>
</dbReference>
<accession>A0A8J2RYC0</accession>
<comment type="caution">
    <text evidence="6">The sequence shown here is derived from an EMBL/GenBank/DDBJ whole genome shotgun (WGS) entry which is preliminary data.</text>
</comment>
<protein>
    <recommendedName>
        <fullName evidence="5">CUB domain-containing protein</fullName>
    </recommendedName>
</protein>
<keyword evidence="1" id="KW-1015">Disulfide bond</keyword>
<evidence type="ECO:0000313" key="6">
    <source>
        <dbReference type="EMBL" id="CAH0109068.1"/>
    </source>
</evidence>
<feature type="region of interest" description="Disordered" evidence="3">
    <location>
        <begin position="81"/>
        <end position="100"/>
    </location>
</feature>
<dbReference type="Pfam" id="PF26080">
    <property type="entry name" value="CUB_animal"/>
    <property type="match status" value="1"/>
</dbReference>
<dbReference type="InterPro" id="IPR000859">
    <property type="entry name" value="CUB_dom"/>
</dbReference>
<gene>
    <name evidence="6" type="ORF">DGAL_LOCUS12530</name>
</gene>
<keyword evidence="4" id="KW-0732">Signal</keyword>
<evidence type="ECO:0000259" key="5">
    <source>
        <dbReference type="PROSITE" id="PS01180"/>
    </source>
</evidence>
<feature type="region of interest" description="Disordered" evidence="3">
    <location>
        <begin position="760"/>
        <end position="780"/>
    </location>
</feature>
<feature type="chain" id="PRO_5035204469" description="CUB domain-containing protein" evidence="4">
    <location>
        <begin position="16"/>
        <end position="1060"/>
    </location>
</feature>
<evidence type="ECO:0000256" key="1">
    <source>
        <dbReference type="ARBA" id="ARBA00023157"/>
    </source>
</evidence>
<feature type="region of interest" description="Disordered" evidence="3">
    <location>
        <begin position="54"/>
        <end position="74"/>
    </location>
</feature>
<evidence type="ECO:0000256" key="4">
    <source>
        <dbReference type="SAM" id="SignalP"/>
    </source>
</evidence>
<dbReference type="AlphaFoldDB" id="A0A8J2RYC0"/>
<dbReference type="PANTHER" id="PTHR33236:SF5">
    <property type="entry name" value="CUB DOMAIN-CONTAINING PROTEIN"/>
    <property type="match status" value="1"/>
</dbReference>
<feature type="compositionally biased region" description="Polar residues" evidence="3">
    <location>
        <begin position="81"/>
        <end position="93"/>
    </location>
</feature>
<proteinExistence type="predicted"/>
<comment type="caution">
    <text evidence="2">Lacks conserved residue(s) required for the propagation of feature annotation.</text>
</comment>
<reference evidence="6" key="1">
    <citation type="submission" date="2021-11" db="EMBL/GenBank/DDBJ databases">
        <authorList>
            <person name="Schell T."/>
        </authorList>
    </citation>
    <scope>NUCLEOTIDE SEQUENCE</scope>
    <source>
        <strain evidence="6">M5</strain>
    </source>
</reference>
<keyword evidence="7" id="KW-1185">Reference proteome</keyword>